<comment type="caution">
    <text evidence="1">The sequence shown here is derived from an EMBL/GenBank/DDBJ whole genome shotgun (WGS) entry which is preliminary data.</text>
</comment>
<evidence type="ECO:0000313" key="2">
    <source>
        <dbReference type="Proteomes" id="UP000034076"/>
    </source>
</evidence>
<dbReference type="PATRIC" id="fig|270498.16.peg.2024"/>
<accession>A0A0M2NGY4</accession>
<evidence type="ECO:0008006" key="3">
    <source>
        <dbReference type="Google" id="ProtNLM"/>
    </source>
</evidence>
<dbReference type="Pfam" id="PF16161">
    <property type="entry name" value="DUF4867"/>
    <property type="match status" value="1"/>
</dbReference>
<keyword evidence="2" id="KW-1185">Reference proteome</keyword>
<evidence type="ECO:0000313" key="1">
    <source>
        <dbReference type="EMBL" id="KKI50211.1"/>
    </source>
</evidence>
<protein>
    <recommendedName>
        <fullName evidence="3">DUF4867 domain-containing protein</fullName>
    </recommendedName>
</protein>
<dbReference type="EMBL" id="LAYJ01000112">
    <property type="protein sequence ID" value="KKI50211.1"/>
    <property type="molecule type" value="Genomic_DNA"/>
</dbReference>
<gene>
    <name evidence="1" type="ORF">CHK_2274</name>
</gene>
<dbReference type="Proteomes" id="UP000034076">
    <property type="component" value="Unassembled WGS sequence"/>
</dbReference>
<dbReference type="STRING" id="270498.CHK_2274"/>
<organism evidence="1 2">
    <name type="scientific">Christensenella hongkongensis</name>
    <dbReference type="NCBI Taxonomy" id="270498"/>
    <lineage>
        <taxon>Bacteria</taxon>
        <taxon>Bacillati</taxon>
        <taxon>Bacillota</taxon>
        <taxon>Clostridia</taxon>
        <taxon>Christensenellales</taxon>
        <taxon>Christensenellaceae</taxon>
        <taxon>Christensenella</taxon>
    </lineage>
</organism>
<sequence>MNILPITSPQFAKYGRVLKFKGGKELLKAMEKTPMPDDVIYEPGDKELEKLAAAKELRDSVYGELPIQVGYCNGKNNMLNALEYHRSSEIDIACTDLVLLLGMEQDIDRSTNTYDTSKIEAFLVPAATAVELYATALHYAPCGVNGQGFRCVVVLPQNTNLPLSQAPQKEGEDALLFAKNKWLIAHPQSGLDKDGAFIGLVGENIAL</sequence>
<name>A0A0M2NGY4_9FIRM</name>
<proteinExistence type="predicted"/>
<reference evidence="1 2" key="1">
    <citation type="submission" date="2015-04" db="EMBL/GenBank/DDBJ databases">
        <title>Draft genome sequence of bacteremic isolate Catabacter hongkongensis type strain HKU16T.</title>
        <authorList>
            <person name="Lau S.K."/>
            <person name="Teng J.L."/>
            <person name="Huang Y."/>
            <person name="Curreem S.O."/>
            <person name="Tsui S.K."/>
            <person name="Woo P.C."/>
        </authorList>
    </citation>
    <scope>NUCLEOTIDE SEQUENCE [LARGE SCALE GENOMIC DNA]</scope>
    <source>
        <strain evidence="1 2">HKU16</strain>
    </source>
</reference>
<dbReference type="InterPro" id="IPR032358">
    <property type="entry name" value="DUF4867"/>
</dbReference>
<dbReference type="RefSeq" id="WP_046444085.1">
    <property type="nucleotide sequence ID" value="NZ_LAYJ01000112.1"/>
</dbReference>
<dbReference type="AlphaFoldDB" id="A0A0M2NGY4"/>
<dbReference type="OrthoDB" id="358393at2"/>